<keyword evidence="3" id="KW-1185">Reference proteome</keyword>
<keyword evidence="1" id="KW-0472">Membrane</keyword>
<proteinExistence type="predicted"/>
<protein>
    <submittedName>
        <fullName evidence="2">Uncharacterized protein</fullName>
    </submittedName>
</protein>
<evidence type="ECO:0000256" key="1">
    <source>
        <dbReference type="SAM" id="Phobius"/>
    </source>
</evidence>
<dbReference type="AlphaFoldDB" id="A0A128EKE5"/>
<gene>
    <name evidence="2" type="ORF">ERS672216_01820</name>
</gene>
<keyword evidence="1" id="KW-1133">Transmembrane helix</keyword>
<feature type="transmembrane region" description="Helical" evidence="1">
    <location>
        <begin position="54"/>
        <end position="73"/>
    </location>
</feature>
<dbReference type="EMBL" id="FIZP01000016">
    <property type="protein sequence ID" value="CZE49236.1"/>
    <property type="molecule type" value="Genomic_DNA"/>
</dbReference>
<sequence>MVWFALSLVFCFFIWRAFKNSAVLSRVLLFITAFISTFFTAYLYYGFVDLNSFYFAFLSAIIALSLTLGVGVLA</sequence>
<reference evidence="2 3" key="1">
    <citation type="submission" date="2016-02" db="EMBL/GenBank/DDBJ databases">
        <authorList>
            <consortium name="Pathogen Informatics"/>
        </authorList>
    </citation>
    <scope>NUCLEOTIDE SEQUENCE [LARGE SCALE GENOMIC DNA]</scope>
    <source>
        <strain evidence="2 3">RC20</strain>
    </source>
</reference>
<dbReference type="Proteomes" id="UP000069632">
    <property type="component" value="Unassembled WGS sequence"/>
</dbReference>
<accession>A0A128EKE5</accession>
<feature type="transmembrane region" description="Helical" evidence="1">
    <location>
        <begin position="29"/>
        <end position="47"/>
    </location>
</feature>
<organism evidence="2 3">
    <name type="scientific">Campylobacter geochelonis</name>
    <dbReference type="NCBI Taxonomy" id="1780362"/>
    <lineage>
        <taxon>Bacteria</taxon>
        <taxon>Pseudomonadati</taxon>
        <taxon>Campylobacterota</taxon>
        <taxon>Epsilonproteobacteria</taxon>
        <taxon>Campylobacterales</taxon>
        <taxon>Campylobacteraceae</taxon>
        <taxon>Campylobacter</taxon>
    </lineage>
</organism>
<evidence type="ECO:0000313" key="3">
    <source>
        <dbReference type="Proteomes" id="UP000069632"/>
    </source>
</evidence>
<name>A0A128EKE5_9BACT</name>
<keyword evidence="1" id="KW-0812">Transmembrane</keyword>
<evidence type="ECO:0000313" key="2">
    <source>
        <dbReference type="EMBL" id="CZE49236.1"/>
    </source>
</evidence>